<dbReference type="AlphaFoldDB" id="A0AAJ5QN72"/>
<geneLocation type="plasmid" evidence="1 2">
    <name>pGABEKP28_3</name>
</geneLocation>
<dbReference type="Proteomes" id="UP001211544">
    <property type="component" value="Plasmid pGABEKP28_3"/>
</dbReference>
<gene>
    <name evidence="1" type="ORF">N5580_22315</name>
</gene>
<keyword evidence="2" id="KW-1185">Reference proteome</keyword>
<organism evidence="1 2">
    <name type="scientific">Pantoea piersonii</name>
    <dbReference type="NCBI Taxonomy" id="2364647"/>
    <lineage>
        <taxon>Bacteria</taxon>
        <taxon>Pseudomonadati</taxon>
        <taxon>Pseudomonadota</taxon>
        <taxon>Gammaproteobacteria</taxon>
        <taxon>Enterobacterales</taxon>
        <taxon>Erwiniaceae</taxon>
        <taxon>Pantoea</taxon>
    </lineage>
</organism>
<keyword evidence="1" id="KW-0614">Plasmid</keyword>
<evidence type="ECO:0000313" key="2">
    <source>
        <dbReference type="Proteomes" id="UP001211544"/>
    </source>
</evidence>
<proteinExistence type="predicted"/>
<accession>A0AAJ5QN72</accession>
<name>A0AAJ5QN72_9GAMM</name>
<sequence length="190" mass="21788">MFICDKTINTKYTDEKHVELALKNVQTAFPNFPSNTYLQGKIDNLKKHSSTYSRLEIIDAVIEDIIDVEKTSDDSTPFIELFNILSDTFGYHFEIKSTYPNMLTCYNYINNNNWDKISVPVTKIKYIKQHDHTVENVNKNNLTSSRVSCVNEAGEEFRIYKNGGIYLCLQSDLVYQSAVSFLNQAIAASK</sequence>
<protein>
    <submittedName>
        <fullName evidence="1">Uncharacterized protein</fullName>
    </submittedName>
</protein>
<dbReference type="KEGG" id="kpie:N5580_22315"/>
<reference evidence="1 2" key="1">
    <citation type="journal article" date="2022" name="J Glob Antimicrob Resist">
        <title>First complete genome of a multidrug resistant strain of the novel human pathogen Kalamiella piersonii (GABEKP28) identified in human saliva.</title>
        <authorList>
            <person name="McDonagh F."/>
            <person name="Singh N.K."/>
            <person name="Venkateswaran K."/>
            <person name="Lonappan A.M."/>
            <person name="Hallahan B."/>
            <person name="Tuohy A."/>
            <person name="Burke L."/>
            <person name="Kovarova A."/>
            <person name="Miliotis G."/>
        </authorList>
    </citation>
    <scope>NUCLEOTIDE SEQUENCE [LARGE SCALE GENOMIC DNA]</scope>
    <source>
        <strain evidence="1 2">GABEKP28</strain>
    </source>
</reference>
<dbReference type="EMBL" id="CP104761">
    <property type="protein sequence ID" value="WBG93552.1"/>
    <property type="molecule type" value="Genomic_DNA"/>
</dbReference>
<evidence type="ECO:0000313" key="1">
    <source>
        <dbReference type="EMBL" id="WBG93552.1"/>
    </source>
</evidence>
<dbReference type="RefSeq" id="WP_103797700.1">
    <property type="nucleotide sequence ID" value="NZ_CP104761.1"/>
</dbReference>